<reference evidence="2 3" key="1">
    <citation type="submission" date="2019-12" db="EMBL/GenBank/DDBJ databases">
        <title>Shinella granuli gen. nov., sp. nov., and proposal of the reclassification of Zoogloea ramigera ATCC 19623 as Shinella zoogloeoides sp. nov.</title>
        <authorList>
            <person name="Gao J."/>
        </authorList>
    </citation>
    <scope>NUCLEOTIDE SEQUENCE [LARGE SCALE GENOMIC DNA]</scope>
    <source>
        <strain evidence="2 3">DSM 287</strain>
    </source>
</reference>
<dbReference type="OrthoDB" id="9811083at2"/>
<gene>
    <name evidence="2" type="ORF">GR156_03075</name>
</gene>
<dbReference type="Proteomes" id="UP000440304">
    <property type="component" value="Unassembled WGS sequence"/>
</dbReference>
<organism evidence="2 3">
    <name type="scientific">Shinella zoogloeoides</name>
    <name type="common">Crabtreella saccharophila</name>
    <dbReference type="NCBI Taxonomy" id="352475"/>
    <lineage>
        <taxon>Bacteria</taxon>
        <taxon>Pseudomonadati</taxon>
        <taxon>Pseudomonadota</taxon>
        <taxon>Alphaproteobacteria</taxon>
        <taxon>Hyphomicrobiales</taxon>
        <taxon>Rhizobiaceae</taxon>
        <taxon>Shinella</taxon>
    </lineage>
</organism>
<evidence type="ECO:0000256" key="1">
    <source>
        <dbReference type="SAM" id="SignalP"/>
    </source>
</evidence>
<proteinExistence type="predicted"/>
<protein>
    <submittedName>
        <fullName evidence="2">Uncharacterized protein</fullName>
    </submittedName>
</protein>
<dbReference type="RefSeq" id="WP_160784692.1">
    <property type="nucleotide sequence ID" value="NZ_CP086610.1"/>
</dbReference>
<dbReference type="EMBL" id="WUML01000002">
    <property type="protein sequence ID" value="MXN99272.1"/>
    <property type="molecule type" value="Genomic_DNA"/>
</dbReference>
<accession>A0A6N8T7K7</accession>
<name>A0A6N8T7K7_SHIZO</name>
<dbReference type="AlphaFoldDB" id="A0A6N8T7K7"/>
<evidence type="ECO:0000313" key="3">
    <source>
        <dbReference type="Proteomes" id="UP000440304"/>
    </source>
</evidence>
<evidence type="ECO:0000313" key="2">
    <source>
        <dbReference type="EMBL" id="MXN99272.1"/>
    </source>
</evidence>
<feature type="chain" id="PRO_5027118271" evidence="1">
    <location>
        <begin position="22"/>
        <end position="124"/>
    </location>
</feature>
<comment type="caution">
    <text evidence="2">The sequence shown here is derived from an EMBL/GenBank/DDBJ whole genome shotgun (WGS) entry which is preliminary data.</text>
</comment>
<dbReference type="PROSITE" id="PS51257">
    <property type="entry name" value="PROKAR_LIPOPROTEIN"/>
    <property type="match status" value="1"/>
</dbReference>
<feature type="signal peptide" evidence="1">
    <location>
        <begin position="1"/>
        <end position="21"/>
    </location>
</feature>
<sequence length="124" mass="12477">MNMKSCIVVAFAAALSGCGQTATKEVTPSTPVYALTQADTETVQAGVRASLKDPASATFGPMSATQRADGVITVCGYVGTAPFMGVLTLAPKPVFDVTGVGSDDAKAALTTTFCQKAGIVLAAQ</sequence>
<keyword evidence="1" id="KW-0732">Signal</keyword>